<dbReference type="Gramene" id="ERN08656">
    <property type="protein sequence ID" value="ERN08656"/>
    <property type="gene ID" value="AMTR_s00017p00209370"/>
</dbReference>
<keyword evidence="3" id="KW-0249">Electron transport</keyword>
<evidence type="ECO:0000256" key="3">
    <source>
        <dbReference type="ARBA" id="ARBA00022982"/>
    </source>
</evidence>
<dbReference type="InterPro" id="IPR036249">
    <property type="entry name" value="Thioredoxin-like_sf"/>
</dbReference>
<dbReference type="NCBIfam" id="TIGR01068">
    <property type="entry name" value="thioredoxin"/>
    <property type="match status" value="1"/>
</dbReference>
<evidence type="ECO:0000256" key="2">
    <source>
        <dbReference type="ARBA" id="ARBA00022946"/>
    </source>
</evidence>
<dbReference type="SUPFAM" id="SSF52833">
    <property type="entry name" value="Thioredoxin-like"/>
    <property type="match status" value="1"/>
</dbReference>
<dbReference type="OrthoDB" id="2121326at2759"/>
<evidence type="ECO:0000256" key="5">
    <source>
        <dbReference type="ARBA" id="ARBA00023284"/>
    </source>
</evidence>
<keyword evidence="1" id="KW-0813">Transport</keyword>
<accession>W1PLV7</accession>
<dbReference type="OMA" id="FPANERR"/>
<dbReference type="PROSITE" id="PS00194">
    <property type="entry name" value="THIOREDOXIN_1"/>
    <property type="match status" value="1"/>
</dbReference>
<keyword evidence="2" id="KW-0809">Transit peptide</keyword>
<dbReference type="PRINTS" id="PR00421">
    <property type="entry name" value="THIOREDOXIN"/>
</dbReference>
<evidence type="ECO:0000313" key="8">
    <source>
        <dbReference type="Proteomes" id="UP000017836"/>
    </source>
</evidence>
<evidence type="ECO:0000256" key="1">
    <source>
        <dbReference type="ARBA" id="ARBA00022448"/>
    </source>
</evidence>
<keyword evidence="5" id="KW-0676">Redox-active center</keyword>
<dbReference type="AlphaFoldDB" id="W1PLV7"/>
<dbReference type="Gene3D" id="3.40.30.10">
    <property type="entry name" value="Glutaredoxin"/>
    <property type="match status" value="1"/>
</dbReference>
<gene>
    <name evidence="7" type="ORF">AMTR_s00017p00209370</name>
</gene>
<dbReference type="HOGENOM" id="CLU_090389_0_2_1"/>
<dbReference type="eggNOG" id="KOG0910">
    <property type="taxonomic scope" value="Eukaryota"/>
</dbReference>
<protein>
    <recommendedName>
        <fullName evidence="6">Thioredoxin domain-containing protein</fullName>
    </recommendedName>
</protein>
<dbReference type="Pfam" id="PF00085">
    <property type="entry name" value="Thioredoxin"/>
    <property type="match status" value="1"/>
</dbReference>
<sequence length="189" mass="20489">MSSATVNIRISSTATLTRPGSPYLLPASSSLKLTVPSSYMIRGARALRAGLRIGEPDPVSPFLVRRRRGSGNFVCGAQDALAQAVEVTESSWKDSVLESEVPVVVEFWAPWCGPCRMIEPLIDEIARQYVGKVKCFKLNTDESPQVATDYGIRSIPTVLLFKNGEKQDTVIGAVPKSALVATIEKHLVS</sequence>
<dbReference type="InterPro" id="IPR013766">
    <property type="entry name" value="Thioredoxin_domain"/>
</dbReference>
<evidence type="ECO:0000259" key="6">
    <source>
        <dbReference type="PROSITE" id="PS51352"/>
    </source>
</evidence>
<feature type="domain" description="Thioredoxin" evidence="6">
    <location>
        <begin position="51"/>
        <end position="188"/>
    </location>
</feature>
<keyword evidence="8" id="KW-1185">Reference proteome</keyword>
<dbReference type="STRING" id="13333.W1PLV7"/>
<dbReference type="GO" id="GO:0005737">
    <property type="term" value="C:cytoplasm"/>
    <property type="evidence" value="ECO:0000318"/>
    <property type="project" value="GO_Central"/>
</dbReference>
<keyword evidence="4" id="KW-1015">Disulfide bond</keyword>
<dbReference type="InterPro" id="IPR017937">
    <property type="entry name" value="Thioredoxin_CS"/>
</dbReference>
<name>W1PLV7_AMBTC</name>
<dbReference type="PANTHER" id="PTHR45663">
    <property type="entry name" value="GEO12009P1"/>
    <property type="match status" value="1"/>
</dbReference>
<dbReference type="PROSITE" id="PS51352">
    <property type="entry name" value="THIOREDOXIN_2"/>
    <property type="match status" value="1"/>
</dbReference>
<dbReference type="GO" id="GO:0015035">
    <property type="term" value="F:protein-disulfide reductase activity"/>
    <property type="evidence" value="ECO:0000318"/>
    <property type="project" value="GO_Central"/>
</dbReference>
<evidence type="ECO:0000256" key="4">
    <source>
        <dbReference type="ARBA" id="ARBA00023157"/>
    </source>
</evidence>
<dbReference type="Proteomes" id="UP000017836">
    <property type="component" value="Unassembled WGS sequence"/>
</dbReference>
<dbReference type="InterPro" id="IPR005746">
    <property type="entry name" value="Thioredoxin"/>
</dbReference>
<dbReference type="EMBL" id="KI393256">
    <property type="protein sequence ID" value="ERN08656.1"/>
    <property type="molecule type" value="Genomic_DNA"/>
</dbReference>
<organism evidence="7 8">
    <name type="scientific">Amborella trichopoda</name>
    <dbReference type="NCBI Taxonomy" id="13333"/>
    <lineage>
        <taxon>Eukaryota</taxon>
        <taxon>Viridiplantae</taxon>
        <taxon>Streptophyta</taxon>
        <taxon>Embryophyta</taxon>
        <taxon>Tracheophyta</taxon>
        <taxon>Spermatophyta</taxon>
        <taxon>Magnoliopsida</taxon>
        <taxon>Amborellales</taxon>
        <taxon>Amborellaceae</taxon>
        <taxon>Amborella</taxon>
    </lineage>
</organism>
<dbReference type="CDD" id="cd02947">
    <property type="entry name" value="TRX_family"/>
    <property type="match status" value="1"/>
</dbReference>
<evidence type="ECO:0000313" key="7">
    <source>
        <dbReference type="EMBL" id="ERN08656.1"/>
    </source>
</evidence>
<dbReference type="PANTHER" id="PTHR45663:SF11">
    <property type="entry name" value="GEO12009P1"/>
    <property type="match status" value="1"/>
</dbReference>
<proteinExistence type="predicted"/>
<reference evidence="8" key="1">
    <citation type="journal article" date="2013" name="Science">
        <title>The Amborella genome and the evolution of flowering plants.</title>
        <authorList>
            <consortium name="Amborella Genome Project"/>
        </authorList>
    </citation>
    <scope>NUCLEOTIDE SEQUENCE [LARGE SCALE GENOMIC DNA]</scope>
</reference>
<dbReference type="KEGG" id="atr:18436790"/>
<dbReference type="FunFam" id="3.40.30.10:FF:000001">
    <property type="entry name" value="Thioredoxin"/>
    <property type="match status" value="1"/>
</dbReference>